<evidence type="ECO:0008006" key="4">
    <source>
        <dbReference type="Google" id="ProtNLM"/>
    </source>
</evidence>
<name>A0ABW6EDQ6_9ACTN</name>
<evidence type="ECO:0000313" key="2">
    <source>
        <dbReference type="EMBL" id="MFD4212374.1"/>
    </source>
</evidence>
<organism evidence="2 3">
    <name type="scientific">Streptomyces sindenensis</name>
    <dbReference type="NCBI Taxonomy" id="67363"/>
    <lineage>
        <taxon>Bacteria</taxon>
        <taxon>Bacillati</taxon>
        <taxon>Actinomycetota</taxon>
        <taxon>Actinomycetes</taxon>
        <taxon>Kitasatosporales</taxon>
        <taxon>Streptomycetaceae</taxon>
        <taxon>Streptomyces</taxon>
    </lineage>
</organism>
<dbReference type="RefSeq" id="WP_382824113.1">
    <property type="nucleotide sequence ID" value="NZ_JBHXLY010000001.1"/>
</dbReference>
<feature type="compositionally biased region" description="Basic and acidic residues" evidence="1">
    <location>
        <begin position="827"/>
        <end position="845"/>
    </location>
</feature>
<dbReference type="EMBL" id="JBHXOF010000002">
    <property type="protein sequence ID" value="MFD4212374.1"/>
    <property type="molecule type" value="Genomic_DNA"/>
</dbReference>
<reference evidence="2 3" key="1">
    <citation type="submission" date="2024-09" db="EMBL/GenBank/DDBJ databases">
        <title>The Natural Products Discovery Center: Release of the First 8490 Sequenced Strains for Exploring Actinobacteria Biosynthetic Diversity.</title>
        <authorList>
            <person name="Kalkreuter E."/>
            <person name="Kautsar S.A."/>
            <person name="Yang D."/>
            <person name="Bader C.D."/>
            <person name="Teijaro C.N."/>
            <person name="Fluegel L."/>
            <person name="Davis C.M."/>
            <person name="Simpson J.R."/>
            <person name="Lauterbach L."/>
            <person name="Steele A.D."/>
            <person name="Gui C."/>
            <person name="Meng S."/>
            <person name="Li G."/>
            <person name="Viehrig K."/>
            <person name="Ye F."/>
            <person name="Su P."/>
            <person name="Kiefer A.F."/>
            <person name="Nichols A."/>
            <person name="Cepeda A.J."/>
            <person name="Yan W."/>
            <person name="Fan B."/>
            <person name="Jiang Y."/>
            <person name="Adhikari A."/>
            <person name="Zheng C.-J."/>
            <person name="Schuster L."/>
            <person name="Cowan T.M."/>
            <person name="Smanski M.J."/>
            <person name="Chevrette M.G."/>
            <person name="De Carvalho L.P.S."/>
            <person name="Shen B."/>
        </authorList>
    </citation>
    <scope>NUCLEOTIDE SEQUENCE [LARGE SCALE GENOMIC DNA]</scope>
    <source>
        <strain evidence="2 3">NPDC058546</strain>
    </source>
</reference>
<comment type="caution">
    <text evidence="2">The sequence shown here is derived from an EMBL/GenBank/DDBJ whole genome shotgun (WGS) entry which is preliminary data.</text>
</comment>
<feature type="region of interest" description="Disordered" evidence="1">
    <location>
        <begin position="1"/>
        <end position="52"/>
    </location>
</feature>
<evidence type="ECO:0000256" key="1">
    <source>
        <dbReference type="SAM" id="MobiDB-lite"/>
    </source>
</evidence>
<proteinExistence type="predicted"/>
<protein>
    <recommendedName>
        <fullName evidence="4">Restriction endonuclease type IV Mrr domain-containing protein</fullName>
    </recommendedName>
</protein>
<feature type="compositionally biased region" description="Polar residues" evidence="1">
    <location>
        <begin position="779"/>
        <end position="790"/>
    </location>
</feature>
<gene>
    <name evidence="2" type="ORF">ACFWSS_05600</name>
</gene>
<feature type="region of interest" description="Disordered" evidence="1">
    <location>
        <begin position="827"/>
        <end position="855"/>
    </location>
</feature>
<feature type="compositionally biased region" description="Polar residues" evidence="1">
    <location>
        <begin position="1"/>
        <end position="10"/>
    </location>
</feature>
<evidence type="ECO:0000313" key="3">
    <source>
        <dbReference type="Proteomes" id="UP001598251"/>
    </source>
</evidence>
<accession>A0ABW6EDQ6</accession>
<keyword evidence="3" id="KW-1185">Reference proteome</keyword>
<dbReference type="Proteomes" id="UP001598251">
    <property type="component" value="Unassembled WGS sequence"/>
</dbReference>
<feature type="compositionally biased region" description="Basic and acidic residues" evidence="1">
    <location>
        <begin position="11"/>
        <end position="24"/>
    </location>
</feature>
<feature type="region of interest" description="Disordered" evidence="1">
    <location>
        <begin position="775"/>
        <end position="797"/>
    </location>
</feature>
<sequence length="1093" mass="118705">MTKPNLSESGTLRESEGTRGDRGPAADVWAPCAGDPNLRTPPPAGSPGRTPAGEDLDLHLGWDRFEKLMLALSRRVLGLRDIRFRRYGVQGQEQHGIDLAGREPTGDYTVVQCKDYAVFTAGDLRKAVEKFAVGRRPFDADSLIVATSASTETTQLADELAGLQLQYSELDLDLWGAEQINQHLRYCGDIVAQFWTRETAADFCTGAPLPGVPAPPPDRQEQAERILIGPLNTDDVAPMLRAADSRRTEAPAESARLYGDLAHRLHVAGYRGHATVLRKKQLEALQESGLFNEAAGLAAELAAAALHHGDSDQARILAHLLKRFARDAASSGTPGASVTARHAALIDAAAQDIAHPLTMSRLAPAMAAGDKHTPDYQPLLVLMLGEYRLATEPHTLEELDGLISAALAQAKDQPVTEQTQDIVVRLRLLRAEYDISQRQDLLRKARRHRMKGRHAALVSAREARRCALEGRAEEAVENWRDAVQDGIHAGLAEEAADWLYAIRAANARYGPWMTEIDDEHRLAQALRTTGTGRLLDRIRDPRAQAMSALVRGKPTEAVLAARRWLADSVVTGSWSDESEAVTVLADLYRDHSEPALAAAYYQRAGSSEKLEQLTKGMGDEPLPLVPGESQPWWVQRSRAALIAAQADLGEDSAAHELFEEMLDLAVRGRVGELVDSPTRSLAVQAAKSACALASRSSPEQAAALLDLLSSDVPRQPHQYSYTDDEHATACVAIATAHPGLAMRALTRLFDLADVHTDKALNVLLRDQTLRLLGARPQDDSSAAGTASCSPLSDDEQNTLRRRADELVKREHYLSNVIQAALNPGHPDVQERARTARDRILSRPEPEPNSMSLDSTMVPDSAMVCHLASDDQRACLDKLLAVASDLRESASNRQDALIGARNLVVDQEPEAKGTTFRTSQPFALGALDGSRLDEFTGQAHPLSTLKINLGSASLRGPGLRLAAASATTADERKWVKGQAAELLRSDDAHDVQEAALTLNSLPRDVTEDIDARALADHSHVTARQLSAVLCMQQPQRFADTTARLATDPSVRVRRTLAEAATAHAGPDAPPVVAGLLDRLGRDPRHSVRVLVRFR</sequence>